<feature type="transmembrane region" description="Helical" evidence="1">
    <location>
        <begin position="169"/>
        <end position="188"/>
    </location>
</feature>
<reference evidence="2 3" key="1">
    <citation type="journal article" date="2004" name="Syst. Appl. Microbiol.">
        <title>Cryptoendolithic actinomycetes from antarctic sandstone rock samples: Micromonospora endolithica sp. nov. and two isolates related to Micromonospora coerulea Jensen 1932.</title>
        <authorList>
            <person name="Hirsch P."/>
            <person name="Mevs U."/>
            <person name="Kroppenstedt R.M."/>
            <person name="Schumann P."/>
            <person name="Stackebrandt E."/>
        </authorList>
    </citation>
    <scope>NUCLEOTIDE SEQUENCE [LARGE SCALE GENOMIC DNA]</scope>
    <source>
        <strain evidence="2 3">JCM 12677</strain>
    </source>
</reference>
<protein>
    <recommendedName>
        <fullName evidence="4">Transporter</fullName>
    </recommendedName>
</protein>
<keyword evidence="1" id="KW-1133">Transmembrane helix</keyword>
<sequence>MIWLTWRQFRAQALTGLALLAAAAIVFLVTGLRMHQSYTAALAACAPLHACDGATPAARALGAQLSQLPRSYEPMLMLLQLLVIAVPAVIGIFWGAPLIGRELETGTHQIAWNQTVTRTRWLAVKLTVVGVTAIATAAILSWLLTWWAGPLDYLNGDRWAAMTFASRNIVPLGYAAFTFALGTTLGLLVRRTLPAMAITLAVFIAIQILVPALIRPHLLPSTTTTFPINQASTSQFHDFRGTQTEFHFDLPVPRGAWLTSQPPVKNSAGQVVRIESYPECFPDSQGEAPDLSQIGACLAKDNLHQTVTYHPASHYWLLQWMETGIFLVLAGALAGTCFWWIRRRQN</sequence>
<keyword evidence="3" id="KW-1185">Reference proteome</keyword>
<dbReference type="AlphaFoldDB" id="A0A3A9ZCW8"/>
<evidence type="ECO:0008006" key="4">
    <source>
        <dbReference type="Google" id="ProtNLM"/>
    </source>
</evidence>
<feature type="transmembrane region" description="Helical" evidence="1">
    <location>
        <begin position="323"/>
        <end position="341"/>
    </location>
</feature>
<proteinExistence type="predicted"/>
<evidence type="ECO:0000256" key="1">
    <source>
        <dbReference type="SAM" id="Phobius"/>
    </source>
</evidence>
<comment type="caution">
    <text evidence="2">The sequence shown here is derived from an EMBL/GenBank/DDBJ whole genome shotgun (WGS) entry which is preliminary data.</text>
</comment>
<dbReference type="Proteomes" id="UP000281726">
    <property type="component" value="Unassembled WGS sequence"/>
</dbReference>
<evidence type="ECO:0000313" key="3">
    <source>
        <dbReference type="Proteomes" id="UP000281726"/>
    </source>
</evidence>
<accession>A0A3A9ZCW8</accession>
<dbReference type="EMBL" id="RBAK01000006">
    <property type="protein sequence ID" value="RKN45236.1"/>
    <property type="molecule type" value="Genomic_DNA"/>
</dbReference>
<feature type="transmembrane region" description="Helical" evidence="1">
    <location>
        <begin position="195"/>
        <end position="214"/>
    </location>
</feature>
<keyword evidence="1" id="KW-0812">Transmembrane</keyword>
<gene>
    <name evidence="2" type="ORF">D7223_16460</name>
</gene>
<dbReference type="RefSeq" id="WP_120729300.1">
    <property type="nucleotide sequence ID" value="NZ_RBAK01000006.1"/>
</dbReference>
<organism evidence="2 3">
    <name type="scientific">Micromonospora endolithica</name>
    <dbReference type="NCBI Taxonomy" id="230091"/>
    <lineage>
        <taxon>Bacteria</taxon>
        <taxon>Bacillati</taxon>
        <taxon>Actinomycetota</taxon>
        <taxon>Actinomycetes</taxon>
        <taxon>Micromonosporales</taxon>
        <taxon>Micromonosporaceae</taxon>
        <taxon>Micromonospora</taxon>
    </lineage>
</organism>
<feature type="transmembrane region" description="Helical" evidence="1">
    <location>
        <begin position="74"/>
        <end position="100"/>
    </location>
</feature>
<feature type="transmembrane region" description="Helical" evidence="1">
    <location>
        <begin position="121"/>
        <end position="149"/>
    </location>
</feature>
<name>A0A3A9ZCW8_9ACTN</name>
<dbReference type="GO" id="GO:0005886">
    <property type="term" value="C:plasma membrane"/>
    <property type="evidence" value="ECO:0007669"/>
    <property type="project" value="UniProtKB-SubCell"/>
</dbReference>
<evidence type="ECO:0000313" key="2">
    <source>
        <dbReference type="EMBL" id="RKN45236.1"/>
    </source>
</evidence>
<dbReference type="OrthoDB" id="3579673at2"/>
<dbReference type="GO" id="GO:0140359">
    <property type="term" value="F:ABC-type transporter activity"/>
    <property type="evidence" value="ECO:0007669"/>
    <property type="project" value="InterPro"/>
</dbReference>
<keyword evidence="1" id="KW-0472">Membrane</keyword>